<dbReference type="Proteomes" id="UP000243205">
    <property type="component" value="Unassembled WGS sequence"/>
</dbReference>
<dbReference type="InterPro" id="IPR020579">
    <property type="entry name" value="Exonuc_VII_lsu_C"/>
</dbReference>
<sequence>MPPCPSSTLPPDTPILSVSRLVDLLKEVIEDNLAQVWLRGELCNLSRPASGHWYFALKDDTSLIRAVMFRSANRTVSFLPANGQQVLCCGRASLYRERGDVQLLIDRMEPDGIGSLQLAFEQLKARLQQEGLFATERKKPLPPYPGSIGLITSASGAVLHDIRTVLRRRAAGVRLILRPVLVQGEQAPEQICQALADFNRLAQTDVLILARGGGSLEDLQAFNDERVARAIAASRLPVISAIGHETDYSIADFVADLRAPTPSAAAELVVRNRCELEQHLDQLDGRLRRGLRGRLQQTRQQLDALQRRLRHPRQTLQWQRDRLHWLRAGLQQALQQQLDRRHQQLALACQRLDGLSPLRILARGYTLVEQDDVQARPLSRATGLLAGQRVWLRFHDGRIPARLEQDGPAQHP</sequence>
<comment type="catalytic activity">
    <reaction evidence="5 6">
        <text>Exonucleolytic cleavage in either 5'- to 3'- or 3'- to 5'-direction to yield nucleoside 5'-phosphates.</text>
        <dbReference type="EC" id="3.1.11.6"/>
    </reaction>
</comment>
<keyword evidence="1 5" id="KW-0963">Cytoplasm</keyword>
<dbReference type="Pfam" id="PF13742">
    <property type="entry name" value="tRNA_anti_2"/>
    <property type="match status" value="1"/>
</dbReference>
<proteinExistence type="inferred from homology"/>
<dbReference type="GO" id="GO:0003676">
    <property type="term" value="F:nucleic acid binding"/>
    <property type="evidence" value="ECO:0007669"/>
    <property type="project" value="InterPro"/>
</dbReference>
<gene>
    <name evidence="5" type="primary">xseA</name>
    <name evidence="9" type="ORF">SAMN05661003_104211</name>
</gene>
<dbReference type="GO" id="GO:0006308">
    <property type="term" value="P:DNA catabolic process"/>
    <property type="evidence" value="ECO:0007669"/>
    <property type="project" value="UniProtKB-UniRule"/>
</dbReference>
<dbReference type="OrthoDB" id="9802795at2"/>
<dbReference type="GO" id="GO:0008855">
    <property type="term" value="F:exodeoxyribonuclease VII activity"/>
    <property type="evidence" value="ECO:0007669"/>
    <property type="project" value="UniProtKB-UniRule"/>
</dbReference>
<dbReference type="EMBL" id="FNAQ01000004">
    <property type="protein sequence ID" value="SDE18634.1"/>
    <property type="molecule type" value="Genomic_DNA"/>
</dbReference>
<dbReference type="Pfam" id="PF02601">
    <property type="entry name" value="Exonuc_VII_L"/>
    <property type="match status" value="1"/>
</dbReference>
<dbReference type="InterPro" id="IPR003753">
    <property type="entry name" value="Exonuc_VII_L"/>
</dbReference>
<reference evidence="10" key="1">
    <citation type="submission" date="2016-10" db="EMBL/GenBank/DDBJ databases">
        <authorList>
            <person name="Varghese N."/>
            <person name="Submissions S."/>
        </authorList>
    </citation>
    <scope>NUCLEOTIDE SEQUENCE [LARGE SCALE GENOMIC DNA]</scope>
    <source>
        <strain evidence="10">DSM 8987</strain>
    </source>
</reference>
<dbReference type="AlphaFoldDB" id="A0A1G7AUT4"/>
<comment type="function">
    <text evidence="5">Bidirectionally degrades single-stranded DNA into large acid-insoluble oligonucleotides, which are then degraded further into small acid-soluble oligonucleotides.</text>
</comment>
<dbReference type="RefSeq" id="WP_092077407.1">
    <property type="nucleotide sequence ID" value="NZ_FNAQ01000004.1"/>
</dbReference>
<comment type="subcellular location">
    <subcellularLocation>
        <location evidence="5 6">Cytoplasm</location>
    </subcellularLocation>
</comment>
<keyword evidence="10" id="KW-1185">Reference proteome</keyword>
<keyword evidence="2 5" id="KW-0540">Nuclease</keyword>
<feature type="domain" description="Exonuclease VII large subunit C-terminal" evidence="7">
    <location>
        <begin position="132"/>
        <end position="352"/>
    </location>
</feature>
<organism evidence="9 10">
    <name type="scientific">Desulfuromonas thiophila</name>
    <dbReference type="NCBI Taxonomy" id="57664"/>
    <lineage>
        <taxon>Bacteria</taxon>
        <taxon>Pseudomonadati</taxon>
        <taxon>Thermodesulfobacteriota</taxon>
        <taxon>Desulfuromonadia</taxon>
        <taxon>Desulfuromonadales</taxon>
        <taxon>Desulfuromonadaceae</taxon>
        <taxon>Desulfuromonas</taxon>
    </lineage>
</organism>
<evidence type="ECO:0000259" key="8">
    <source>
        <dbReference type="Pfam" id="PF13742"/>
    </source>
</evidence>
<evidence type="ECO:0000259" key="7">
    <source>
        <dbReference type="Pfam" id="PF02601"/>
    </source>
</evidence>
<evidence type="ECO:0000313" key="10">
    <source>
        <dbReference type="Proteomes" id="UP000243205"/>
    </source>
</evidence>
<dbReference type="PANTHER" id="PTHR30008:SF0">
    <property type="entry name" value="EXODEOXYRIBONUCLEASE 7 LARGE SUBUNIT"/>
    <property type="match status" value="1"/>
</dbReference>
<dbReference type="GO" id="GO:0009318">
    <property type="term" value="C:exodeoxyribonuclease VII complex"/>
    <property type="evidence" value="ECO:0007669"/>
    <property type="project" value="UniProtKB-UniRule"/>
</dbReference>
<evidence type="ECO:0000313" key="9">
    <source>
        <dbReference type="EMBL" id="SDE18634.1"/>
    </source>
</evidence>
<evidence type="ECO:0000256" key="4">
    <source>
        <dbReference type="ARBA" id="ARBA00022839"/>
    </source>
</evidence>
<protein>
    <recommendedName>
        <fullName evidence="5">Exodeoxyribonuclease 7 large subunit</fullName>
        <ecNumber evidence="5">3.1.11.6</ecNumber>
    </recommendedName>
    <alternativeName>
        <fullName evidence="5">Exodeoxyribonuclease VII large subunit</fullName>
        <shortName evidence="5">Exonuclease VII large subunit</shortName>
    </alternativeName>
</protein>
<comment type="similarity">
    <text evidence="5 6">Belongs to the XseA family.</text>
</comment>
<dbReference type="PANTHER" id="PTHR30008">
    <property type="entry name" value="EXODEOXYRIBONUCLEASE 7 LARGE SUBUNIT"/>
    <property type="match status" value="1"/>
</dbReference>
<dbReference type="STRING" id="57664.SAMN05661003_104211"/>
<evidence type="ECO:0000256" key="2">
    <source>
        <dbReference type="ARBA" id="ARBA00022722"/>
    </source>
</evidence>
<accession>A0A1G7AUT4</accession>
<dbReference type="InterPro" id="IPR025824">
    <property type="entry name" value="OB-fold_nuc-bd_dom"/>
</dbReference>
<dbReference type="GO" id="GO:0005737">
    <property type="term" value="C:cytoplasm"/>
    <property type="evidence" value="ECO:0007669"/>
    <property type="project" value="UniProtKB-SubCell"/>
</dbReference>
<dbReference type="EC" id="3.1.11.6" evidence="5"/>
<keyword evidence="3 5" id="KW-0378">Hydrolase</keyword>
<keyword evidence="4 5" id="KW-0269">Exonuclease</keyword>
<evidence type="ECO:0000256" key="5">
    <source>
        <dbReference type="HAMAP-Rule" id="MF_00378"/>
    </source>
</evidence>
<dbReference type="NCBIfam" id="TIGR00237">
    <property type="entry name" value="xseA"/>
    <property type="match status" value="1"/>
</dbReference>
<comment type="subunit">
    <text evidence="5">Heterooligomer composed of large and small subunits.</text>
</comment>
<dbReference type="HAMAP" id="MF_00378">
    <property type="entry name" value="Exonuc_7_L"/>
    <property type="match status" value="1"/>
</dbReference>
<dbReference type="CDD" id="cd04489">
    <property type="entry name" value="ExoVII_LU_OBF"/>
    <property type="match status" value="1"/>
</dbReference>
<feature type="domain" description="OB-fold nucleic acid binding" evidence="8">
    <location>
        <begin position="16"/>
        <end position="109"/>
    </location>
</feature>
<evidence type="ECO:0000256" key="3">
    <source>
        <dbReference type="ARBA" id="ARBA00022801"/>
    </source>
</evidence>
<evidence type="ECO:0000256" key="6">
    <source>
        <dbReference type="RuleBase" id="RU004355"/>
    </source>
</evidence>
<name>A0A1G7AUT4_9BACT</name>
<evidence type="ECO:0000256" key="1">
    <source>
        <dbReference type="ARBA" id="ARBA00022490"/>
    </source>
</evidence>